<keyword evidence="2" id="KW-1185">Reference proteome</keyword>
<accession>A0ABZ1RD82</accession>
<sequence>MGVLPDRIWSDEEWERIQLGYRSRGMDEKWNVVVEGDVVFLHRSWTGFGVFEATFAPVEGGGRRIASAVVEAGRGGLHGNSTDHDRLMLELVLSAIVLGEPARELREKLVELARERSGNADVPAGVVQHSALGLRSGS</sequence>
<evidence type="ECO:0000313" key="1">
    <source>
        <dbReference type="EMBL" id="WUN92567.1"/>
    </source>
</evidence>
<gene>
    <name evidence="1" type="ORF">OHT53_40310</name>
</gene>
<name>A0ABZ1RD82_9ACTN</name>
<reference evidence="1" key="1">
    <citation type="submission" date="2022-10" db="EMBL/GenBank/DDBJ databases">
        <title>The complete genomes of actinobacterial strains from the NBC collection.</title>
        <authorList>
            <person name="Joergensen T.S."/>
            <person name="Alvarez Arevalo M."/>
            <person name="Sterndorff E.B."/>
            <person name="Faurdal D."/>
            <person name="Vuksanovic O."/>
            <person name="Mourched A.-S."/>
            <person name="Charusanti P."/>
            <person name="Shaw S."/>
            <person name="Blin K."/>
            <person name="Weber T."/>
        </authorList>
    </citation>
    <scope>NUCLEOTIDE SEQUENCE</scope>
    <source>
        <strain evidence="1">NBC_00302</strain>
    </source>
</reference>
<dbReference type="Proteomes" id="UP001432071">
    <property type="component" value="Chromosome"/>
</dbReference>
<protein>
    <submittedName>
        <fullName evidence="1">Uncharacterized protein</fullName>
    </submittedName>
</protein>
<evidence type="ECO:0000313" key="2">
    <source>
        <dbReference type="Proteomes" id="UP001432071"/>
    </source>
</evidence>
<dbReference type="EMBL" id="CP108038">
    <property type="protein sequence ID" value="WUN92567.1"/>
    <property type="molecule type" value="Genomic_DNA"/>
</dbReference>
<proteinExistence type="predicted"/>
<organism evidence="1 2">
    <name type="scientific">Streptomyces bobili</name>
    <dbReference type="NCBI Taxonomy" id="67280"/>
    <lineage>
        <taxon>Bacteria</taxon>
        <taxon>Bacillati</taxon>
        <taxon>Actinomycetota</taxon>
        <taxon>Actinomycetes</taxon>
        <taxon>Kitasatosporales</taxon>
        <taxon>Streptomycetaceae</taxon>
        <taxon>Streptomyces</taxon>
    </lineage>
</organism>